<dbReference type="CDD" id="cd07379">
    <property type="entry name" value="MPP_239FB"/>
    <property type="match status" value="1"/>
</dbReference>
<protein>
    <recommendedName>
        <fullName evidence="1">Calcineurin-like phosphoesterase domain-containing protein</fullName>
    </recommendedName>
</protein>
<dbReference type="OrthoDB" id="630188at2759"/>
<organism evidence="2">
    <name type="scientific">Pseudogymnoascus destructans</name>
    <dbReference type="NCBI Taxonomy" id="655981"/>
    <lineage>
        <taxon>Eukaryota</taxon>
        <taxon>Fungi</taxon>
        <taxon>Dikarya</taxon>
        <taxon>Ascomycota</taxon>
        <taxon>Pezizomycotina</taxon>
        <taxon>Leotiomycetes</taxon>
        <taxon>Thelebolales</taxon>
        <taxon>Thelebolaceae</taxon>
        <taxon>Pseudogymnoascus</taxon>
    </lineage>
</organism>
<dbReference type="EMBL" id="KV441395">
    <property type="protein sequence ID" value="OAF58834.1"/>
    <property type="molecule type" value="Genomic_DNA"/>
</dbReference>
<proteinExistence type="predicted"/>
<evidence type="ECO:0000313" key="2">
    <source>
        <dbReference type="EMBL" id="OAF58834.1"/>
    </source>
</evidence>
<dbReference type="InterPro" id="IPR004843">
    <property type="entry name" value="Calcineurin-like_PHP"/>
</dbReference>
<evidence type="ECO:0000259" key="1">
    <source>
        <dbReference type="Pfam" id="PF00149"/>
    </source>
</evidence>
<dbReference type="PANTHER" id="PTHR12905:SF18">
    <property type="entry name" value="ESTER HYDROLASE, PUTATIVE (AFU_ORTHOLOGUE AFUA_4G03130)-RELATED"/>
    <property type="match status" value="1"/>
</dbReference>
<dbReference type="PANTHER" id="PTHR12905">
    <property type="entry name" value="METALLOPHOSPHOESTERASE"/>
    <property type="match status" value="1"/>
</dbReference>
<dbReference type="SUPFAM" id="SSF56300">
    <property type="entry name" value="Metallo-dependent phosphatases"/>
    <property type="match status" value="1"/>
</dbReference>
<dbReference type="VEuPathDB" id="FungiDB:GMDG_04186"/>
<dbReference type="Proteomes" id="UP000077154">
    <property type="component" value="Unassembled WGS sequence"/>
</dbReference>
<dbReference type="Gene3D" id="3.60.21.10">
    <property type="match status" value="1"/>
</dbReference>
<dbReference type="AlphaFoldDB" id="A0A177ACC5"/>
<feature type="domain" description="Calcineurin-like phosphoesterase" evidence="1">
    <location>
        <begin position="55"/>
        <end position="232"/>
    </location>
</feature>
<accession>A0A177ACC5</accession>
<dbReference type="RefSeq" id="XP_024324118.1">
    <property type="nucleotide sequence ID" value="XM_024469853.1"/>
</dbReference>
<sequence length="321" mass="35792">MPLSWSFRKSKWDPPSLLESLLQSPLTVLLGFLHALLIKLRGAPFQPPKNQPPIRIVCISDTHSHQPSNIPAGDLLLHSGDLTNDGTIKSLQESLDWLNTLPHKYKVVIAGNHDSYFDPSARKEEDINSKTRLDWGSIIYLHNRSTHLRFKGGRSLNIYGSPDIPKCGGKEHAFQYDPTTPPWHTRIPLSTDILITHTPPHTHLDLLLGCPSLLSEIWRVKPRLHVFGHIHSGHGQESVFWDGGQAAYERIVARRGGVWGDLVPSRAWVDAWEVVWYGVKGVLWQWLMLGKGAGAGGLLVNAALTYQSTSEIGNLPQVVVL</sequence>
<name>A0A177ACC5_9PEZI</name>
<dbReference type="InterPro" id="IPR051693">
    <property type="entry name" value="UPF0046_metallophosphoest"/>
</dbReference>
<dbReference type="Pfam" id="PF00149">
    <property type="entry name" value="Metallophos"/>
    <property type="match status" value="1"/>
</dbReference>
<reference evidence="2" key="1">
    <citation type="submission" date="2016-03" db="EMBL/GenBank/DDBJ databases">
        <title>Updated assembly of Pseudogymnoascus destructans, the fungus causing white-nose syndrome of bats.</title>
        <authorList>
            <person name="Palmer J.M."/>
            <person name="Drees K.P."/>
            <person name="Foster J.T."/>
            <person name="Lindner D.L."/>
        </authorList>
    </citation>
    <scope>NUCLEOTIDE SEQUENCE [LARGE SCALE GENOMIC DNA]</scope>
    <source>
        <strain evidence="2">20631-21</strain>
    </source>
</reference>
<gene>
    <name evidence="2" type="ORF">VC83_06250</name>
</gene>
<dbReference type="InterPro" id="IPR029052">
    <property type="entry name" value="Metallo-depent_PP-like"/>
</dbReference>
<dbReference type="eggNOG" id="KOG3947">
    <property type="taxonomic scope" value="Eukaryota"/>
</dbReference>
<dbReference type="GeneID" id="36289312"/>
<dbReference type="GO" id="GO:0016787">
    <property type="term" value="F:hydrolase activity"/>
    <property type="evidence" value="ECO:0007669"/>
    <property type="project" value="InterPro"/>
</dbReference>